<dbReference type="Gramene" id="Pp3c5_1284V3.1">
    <property type="protein sequence ID" value="PAC:32954412.CDS.1"/>
    <property type="gene ID" value="Pp3c5_1284"/>
</dbReference>
<name>A9SEZ9_PHYPA</name>
<reference evidence="2 4" key="1">
    <citation type="journal article" date="2008" name="Science">
        <title>The Physcomitrella genome reveals evolutionary insights into the conquest of land by plants.</title>
        <authorList>
            <person name="Rensing S."/>
            <person name="Lang D."/>
            <person name="Zimmer A."/>
            <person name="Terry A."/>
            <person name="Salamov A."/>
            <person name="Shapiro H."/>
            <person name="Nishiyama T."/>
            <person name="Perroud P.-F."/>
            <person name="Lindquist E."/>
            <person name="Kamisugi Y."/>
            <person name="Tanahashi T."/>
            <person name="Sakakibara K."/>
            <person name="Fujita T."/>
            <person name="Oishi K."/>
            <person name="Shin-I T."/>
            <person name="Kuroki Y."/>
            <person name="Toyoda A."/>
            <person name="Suzuki Y."/>
            <person name="Hashimoto A."/>
            <person name="Yamaguchi K."/>
            <person name="Sugano A."/>
            <person name="Kohara Y."/>
            <person name="Fujiyama A."/>
            <person name="Anterola A."/>
            <person name="Aoki S."/>
            <person name="Ashton N."/>
            <person name="Barbazuk W.B."/>
            <person name="Barker E."/>
            <person name="Bennetzen J."/>
            <person name="Bezanilla M."/>
            <person name="Blankenship R."/>
            <person name="Cho S.H."/>
            <person name="Dutcher S."/>
            <person name="Estelle M."/>
            <person name="Fawcett J.A."/>
            <person name="Gundlach H."/>
            <person name="Hanada K."/>
            <person name="Heyl A."/>
            <person name="Hicks K.A."/>
            <person name="Hugh J."/>
            <person name="Lohr M."/>
            <person name="Mayer K."/>
            <person name="Melkozernov A."/>
            <person name="Murata T."/>
            <person name="Nelson D."/>
            <person name="Pils B."/>
            <person name="Prigge M."/>
            <person name="Reiss B."/>
            <person name="Renner T."/>
            <person name="Rombauts S."/>
            <person name="Rushton P."/>
            <person name="Sanderfoot A."/>
            <person name="Schween G."/>
            <person name="Shiu S.-H."/>
            <person name="Stueber K."/>
            <person name="Theodoulou F.L."/>
            <person name="Tu H."/>
            <person name="Van de Peer Y."/>
            <person name="Verrier P.J."/>
            <person name="Waters E."/>
            <person name="Wood A."/>
            <person name="Yang L."/>
            <person name="Cove D."/>
            <person name="Cuming A."/>
            <person name="Hasebe M."/>
            <person name="Lucas S."/>
            <person name="Mishler D.B."/>
            <person name="Reski R."/>
            <person name="Grigoriev I."/>
            <person name="Quatrano R.S."/>
            <person name="Boore J.L."/>
        </authorList>
    </citation>
    <scope>NUCLEOTIDE SEQUENCE [LARGE SCALE GENOMIC DNA]</scope>
    <source>
        <strain evidence="3 4">cv. Gransden 2004</strain>
    </source>
</reference>
<feature type="compositionally biased region" description="Basic and acidic residues" evidence="1">
    <location>
        <begin position="81"/>
        <end position="92"/>
    </location>
</feature>
<evidence type="ECO:0000313" key="3">
    <source>
        <dbReference type="EnsemblPlants" id="PAC:32954412.CDS.1"/>
    </source>
</evidence>
<reference evidence="2 4" key="2">
    <citation type="journal article" date="2018" name="Plant J.">
        <title>The Physcomitrella patens chromosome-scale assembly reveals moss genome structure and evolution.</title>
        <authorList>
            <person name="Lang D."/>
            <person name="Ullrich K.K."/>
            <person name="Murat F."/>
            <person name="Fuchs J."/>
            <person name="Jenkins J."/>
            <person name="Haas F.B."/>
            <person name="Piednoel M."/>
            <person name="Gundlach H."/>
            <person name="Van Bel M."/>
            <person name="Meyberg R."/>
            <person name="Vives C."/>
            <person name="Morata J."/>
            <person name="Symeonidi A."/>
            <person name="Hiss M."/>
            <person name="Muchero W."/>
            <person name="Kamisugi Y."/>
            <person name="Saleh O."/>
            <person name="Blanc G."/>
            <person name="Decker E.L."/>
            <person name="van Gessel N."/>
            <person name="Grimwood J."/>
            <person name="Hayes R.D."/>
            <person name="Graham S.W."/>
            <person name="Gunter L.E."/>
            <person name="McDaniel S.F."/>
            <person name="Hoernstein S.N.W."/>
            <person name="Larsson A."/>
            <person name="Li F.W."/>
            <person name="Perroud P.F."/>
            <person name="Phillips J."/>
            <person name="Ranjan P."/>
            <person name="Rokshar D.S."/>
            <person name="Rothfels C.J."/>
            <person name="Schneider L."/>
            <person name="Shu S."/>
            <person name="Stevenson D.W."/>
            <person name="Thummler F."/>
            <person name="Tillich M."/>
            <person name="Villarreal Aguilar J.C."/>
            <person name="Widiez T."/>
            <person name="Wong G.K."/>
            <person name="Wymore A."/>
            <person name="Zhang Y."/>
            <person name="Zimmer A.D."/>
            <person name="Quatrano R.S."/>
            <person name="Mayer K.F.X."/>
            <person name="Goodstein D."/>
            <person name="Casacuberta J.M."/>
            <person name="Vandepoele K."/>
            <person name="Reski R."/>
            <person name="Cuming A.C."/>
            <person name="Tuskan G.A."/>
            <person name="Maumus F."/>
            <person name="Salse J."/>
            <person name="Schmutz J."/>
            <person name="Rensing S.A."/>
        </authorList>
    </citation>
    <scope>NUCLEOTIDE SEQUENCE [LARGE SCALE GENOMIC DNA]</scope>
    <source>
        <strain evidence="3 4">cv. Gransden 2004</strain>
    </source>
</reference>
<dbReference type="Proteomes" id="UP000006727">
    <property type="component" value="Chromosome 5"/>
</dbReference>
<keyword evidence="4" id="KW-1185">Reference proteome</keyword>
<evidence type="ECO:0000313" key="4">
    <source>
        <dbReference type="Proteomes" id="UP000006727"/>
    </source>
</evidence>
<evidence type="ECO:0000256" key="1">
    <source>
        <dbReference type="SAM" id="MobiDB-lite"/>
    </source>
</evidence>
<evidence type="ECO:0000313" key="2">
    <source>
        <dbReference type="EMBL" id="PNR53403.1"/>
    </source>
</evidence>
<reference evidence="3" key="3">
    <citation type="submission" date="2020-12" db="UniProtKB">
        <authorList>
            <consortium name="EnsemblPlants"/>
        </authorList>
    </citation>
    <scope>IDENTIFICATION</scope>
</reference>
<dbReference type="EMBL" id="ABEU02000005">
    <property type="protein sequence ID" value="PNR53403.1"/>
    <property type="molecule type" value="Genomic_DNA"/>
</dbReference>
<feature type="region of interest" description="Disordered" evidence="1">
    <location>
        <begin position="81"/>
        <end position="104"/>
    </location>
</feature>
<organism evidence="2">
    <name type="scientific">Physcomitrium patens</name>
    <name type="common">Spreading-leaved earth moss</name>
    <name type="synonym">Physcomitrella patens</name>
    <dbReference type="NCBI Taxonomy" id="3218"/>
    <lineage>
        <taxon>Eukaryota</taxon>
        <taxon>Viridiplantae</taxon>
        <taxon>Streptophyta</taxon>
        <taxon>Embryophyta</taxon>
        <taxon>Bryophyta</taxon>
        <taxon>Bryophytina</taxon>
        <taxon>Bryopsida</taxon>
        <taxon>Funariidae</taxon>
        <taxon>Funariales</taxon>
        <taxon>Funariaceae</taxon>
        <taxon>Physcomitrium</taxon>
    </lineage>
</organism>
<dbReference type="AlphaFoldDB" id="A9SEZ9"/>
<proteinExistence type="predicted"/>
<sequence length="104" mass="11879">MDGLNFFMRFANIDANHSCYFPQSAKAEMTRIIPMETIQQGKKTLQEVITETTKQGGIQIAPQFDGFNVFEIFVGLPQVKEQDESKTKHQQKEVVQVAPQSMRQ</sequence>
<dbReference type="InParanoid" id="A9SEZ9"/>
<protein>
    <submittedName>
        <fullName evidence="2 3">Uncharacterized protein</fullName>
    </submittedName>
</protein>
<accession>A9SEZ9</accession>
<gene>
    <name evidence="2" type="ORF">PHYPA_007078</name>
</gene>
<dbReference type="EnsemblPlants" id="Pp3c5_1284V3.1">
    <property type="protein sequence ID" value="PAC:32954412.CDS.1"/>
    <property type="gene ID" value="Pp3c5_1284"/>
</dbReference>